<dbReference type="InterPro" id="IPR003838">
    <property type="entry name" value="ABC3_permease_C"/>
</dbReference>
<dbReference type="KEGG" id="eha:Ethha_1406"/>
<evidence type="ECO:0000256" key="7">
    <source>
        <dbReference type="SAM" id="Phobius"/>
    </source>
</evidence>
<protein>
    <recommendedName>
        <fullName evidence="12">ABC transporter permease</fullName>
    </recommendedName>
</protein>
<dbReference type="PANTHER" id="PTHR30572">
    <property type="entry name" value="MEMBRANE COMPONENT OF TRANSPORTER-RELATED"/>
    <property type="match status" value="1"/>
</dbReference>
<evidence type="ECO:0000256" key="6">
    <source>
        <dbReference type="ARBA" id="ARBA00038076"/>
    </source>
</evidence>
<dbReference type="Proteomes" id="UP000001551">
    <property type="component" value="Chromosome"/>
</dbReference>
<dbReference type="InterPro" id="IPR050250">
    <property type="entry name" value="Macrolide_Exporter_MacB"/>
</dbReference>
<feature type="transmembrane region" description="Helical" evidence="7">
    <location>
        <begin position="20"/>
        <end position="40"/>
    </location>
</feature>
<keyword evidence="3 7" id="KW-0812">Transmembrane</keyword>
<dbReference type="STRING" id="663278.Ethha_1406"/>
<proteinExistence type="inferred from homology"/>
<feature type="transmembrane region" description="Helical" evidence="7">
    <location>
        <begin position="365"/>
        <end position="385"/>
    </location>
</feature>
<evidence type="ECO:0000313" key="10">
    <source>
        <dbReference type="EMBL" id="ADU26943.1"/>
    </source>
</evidence>
<keyword evidence="2" id="KW-1003">Cell membrane</keyword>
<feature type="transmembrane region" description="Helical" evidence="7">
    <location>
        <begin position="269"/>
        <end position="293"/>
    </location>
</feature>
<dbReference type="GO" id="GO:0005886">
    <property type="term" value="C:plasma membrane"/>
    <property type="evidence" value="ECO:0007669"/>
    <property type="project" value="UniProtKB-SubCell"/>
</dbReference>
<gene>
    <name evidence="10" type="ordered locus">Ethha_1406</name>
</gene>
<dbReference type="GO" id="GO:0022857">
    <property type="term" value="F:transmembrane transporter activity"/>
    <property type="evidence" value="ECO:0007669"/>
    <property type="project" value="TreeGrafter"/>
</dbReference>
<feature type="domain" description="ABC3 transporter permease C-terminal" evidence="8">
    <location>
        <begin position="280"/>
        <end position="392"/>
    </location>
</feature>
<dbReference type="Pfam" id="PF12704">
    <property type="entry name" value="MacB_PCD"/>
    <property type="match status" value="1"/>
</dbReference>
<keyword evidence="11" id="KW-1185">Reference proteome</keyword>
<feature type="domain" description="MacB-like periplasmic core" evidence="9">
    <location>
        <begin position="23"/>
        <end position="241"/>
    </location>
</feature>
<comment type="similarity">
    <text evidence="6">Belongs to the ABC-4 integral membrane protein family.</text>
</comment>
<dbReference type="PANTHER" id="PTHR30572:SF4">
    <property type="entry name" value="ABC TRANSPORTER PERMEASE YTRF"/>
    <property type="match status" value="1"/>
</dbReference>
<evidence type="ECO:0000256" key="1">
    <source>
        <dbReference type="ARBA" id="ARBA00004651"/>
    </source>
</evidence>
<dbReference type="Pfam" id="PF02687">
    <property type="entry name" value="FtsX"/>
    <property type="match status" value="1"/>
</dbReference>
<evidence type="ECO:0000256" key="3">
    <source>
        <dbReference type="ARBA" id="ARBA00022692"/>
    </source>
</evidence>
<dbReference type="eggNOG" id="COG0577">
    <property type="taxonomic scope" value="Bacteria"/>
</dbReference>
<evidence type="ECO:0008006" key="12">
    <source>
        <dbReference type="Google" id="ProtNLM"/>
    </source>
</evidence>
<sequence length="399" mass="42581">MFDFLNDLLHNAVRNLGRKPLRTGMMIMGIVIGVASVILISSIGESGRNAITSQLNSLGMDGLNIQAASAVSSQSALHDIDVQKSRQVKGVKAVMPIIMQMGGAQIRNVQKQALIWGIGEQARQMQTVHLLYGSMLTKSDVQNAANVCLVEDAFARAAYKRSNIVGKTITVFVNSTSTTMKIKGIVANGSGMFYNLVGNYIPSFLYIPYTTAENLRGEDGYDQIAVQTYSESNNDLIGNRIVSALSTDGSGNTYVAMNMFKQRQQLSDVLNIITLIISAVGGISLVVAGLGIMTVMTMSVSERTREIGIKKAIGAPKSAILLEFLFEALGISILGGVIGLAAGLLLAYAATVVMHMPFAWTIQSVLFSTLLSASIGVVFGVYPAVKASNLNPVDALRCE</sequence>
<comment type="subcellular location">
    <subcellularLocation>
        <location evidence="1">Cell membrane</location>
        <topology evidence="1">Multi-pass membrane protein</topology>
    </subcellularLocation>
</comment>
<dbReference type="RefSeq" id="WP_013485298.1">
    <property type="nucleotide sequence ID" value="NC_014828.1"/>
</dbReference>
<accession>E6U6X6</accession>
<evidence type="ECO:0000313" key="11">
    <source>
        <dbReference type="Proteomes" id="UP000001551"/>
    </source>
</evidence>
<evidence type="ECO:0000256" key="5">
    <source>
        <dbReference type="ARBA" id="ARBA00023136"/>
    </source>
</evidence>
<evidence type="ECO:0000256" key="4">
    <source>
        <dbReference type="ARBA" id="ARBA00022989"/>
    </source>
</evidence>
<keyword evidence="5 7" id="KW-0472">Membrane</keyword>
<evidence type="ECO:0000259" key="8">
    <source>
        <dbReference type="Pfam" id="PF02687"/>
    </source>
</evidence>
<feature type="transmembrane region" description="Helical" evidence="7">
    <location>
        <begin position="328"/>
        <end position="353"/>
    </location>
</feature>
<evidence type="ECO:0000256" key="2">
    <source>
        <dbReference type="ARBA" id="ARBA00022475"/>
    </source>
</evidence>
<name>E6U6X6_ETHHY</name>
<dbReference type="EMBL" id="CP002400">
    <property type="protein sequence ID" value="ADU26943.1"/>
    <property type="molecule type" value="Genomic_DNA"/>
</dbReference>
<reference evidence="10 11" key="1">
    <citation type="submission" date="2010-12" db="EMBL/GenBank/DDBJ databases">
        <title>Complete sequence of Ethanoligenens harbinense YUAN-3.</title>
        <authorList>
            <person name="Lucas S."/>
            <person name="Copeland A."/>
            <person name="Lapidus A."/>
            <person name="Cheng J.-F."/>
            <person name="Bruce D."/>
            <person name="Goodwin L."/>
            <person name="Pitluck S."/>
            <person name="Chertkov O."/>
            <person name="Misra M."/>
            <person name="Detter J.C."/>
            <person name="Han C."/>
            <person name="Tapia R."/>
            <person name="Land M."/>
            <person name="Hauser L."/>
            <person name="Jeffries C."/>
            <person name="Kyrpides N."/>
            <person name="Ivanova N."/>
            <person name="Mikhailova N."/>
            <person name="Wang A."/>
            <person name="Mouttaki H."/>
            <person name="He Z."/>
            <person name="Zhou J."/>
            <person name="Hemme C.L."/>
            <person name="Woyke T."/>
        </authorList>
    </citation>
    <scope>NUCLEOTIDE SEQUENCE [LARGE SCALE GENOMIC DNA]</scope>
    <source>
        <strain evidence="11">DSM 18485 / JCM 12961 / CGMCC 1.5033 / YUAN-3</strain>
    </source>
</reference>
<keyword evidence="4 7" id="KW-1133">Transmembrane helix</keyword>
<dbReference type="HOGENOM" id="CLU_000604_8_0_9"/>
<dbReference type="AlphaFoldDB" id="E6U6X6"/>
<organism evidence="10 11">
    <name type="scientific">Ethanoligenens harbinense (strain DSM 18485 / JCM 12961 / CGMCC 1.5033 / YUAN-3)</name>
    <dbReference type="NCBI Taxonomy" id="663278"/>
    <lineage>
        <taxon>Bacteria</taxon>
        <taxon>Bacillati</taxon>
        <taxon>Bacillota</taxon>
        <taxon>Clostridia</taxon>
        <taxon>Eubacteriales</taxon>
        <taxon>Oscillospiraceae</taxon>
        <taxon>Ethanoligenens</taxon>
    </lineage>
</organism>
<evidence type="ECO:0000259" key="9">
    <source>
        <dbReference type="Pfam" id="PF12704"/>
    </source>
</evidence>
<dbReference type="InterPro" id="IPR025857">
    <property type="entry name" value="MacB_PCD"/>
</dbReference>